<protein>
    <submittedName>
        <fullName evidence="1">Uncharacterized protein</fullName>
    </submittedName>
</protein>
<organism evidence="1 2">
    <name type="scientific">Apodospora peruviana</name>
    <dbReference type="NCBI Taxonomy" id="516989"/>
    <lineage>
        <taxon>Eukaryota</taxon>
        <taxon>Fungi</taxon>
        <taxon>Dikarya</taxon>
        <taxon>Ascomycota</taxon>
        <taxon>Pezizomycotina</taxon>
        <taxon>Sordariomycetes</taxon>
        <taxon>Sordariomycetidae</taxon>
        <taxon>Sordariales</taxon>
        <taxon>Lasiosphaeriaceae</taxon>
        <taxon>Apodospora</taxon>
    </lineage>
</organism>
<evidence type="ECO:0000313" key="1">
    <source>
        <dbReference type="EMBL" id="KAK3330796.1"/>
    </source>
</evidence>
<gene>
    <name evidence="1" type="ORF">B0H66DRAFT_75142</name>
</gene>
<reference evidence="1" key="1">
    <citation type="journal article" date="2023" name="Mol. Phylogenet. Evol.">
        <title>Genome-scale phylogeny and comparative genomics of the fungal order Sordariales.</title>
        <authorList>
            <person name="Hensen N."/>
            <person name="Bonometti L."/>
            <person name="Westerberg I."/>
            <person name="Brannstrom I.O."/>
            <person name="Guillou S."/>
            <person name="Cros-Aarteil S."/>
            <person name="Calhoun S."/>
            <person name="Haridas S."/>
            <person name="Kuo A."/>
            <person name="Mondo S."/>
            <person name="Pangilinan J."/>
            <person name="Riley R."/>
            <person name="LaButti K."/>
            <person name="Andreopoulos B."/>
            <person name="Lipzen A."/>
            <person name="Chen C."/>
            <person name="Yan M."/>
            <person name="Daum C."/>
            <person name="Ng V."/>
            <person name="Clum A."/>
            <person name="Steindorff A."/>
            <person name="Ohm R.A."/>
            <person name="Martin F."/>
            <person name="Silar P."/>
            <person name="Natvig D.O."/>
            <person name="Lalanne C."/>
            <person name="Gautier V."/>
            <person name="Ament-Velasquez S.L."/>
            <person name="Kruys A."/>
            <person name="Hutchinson M.I."/>
            <person name="Powell A.J."/>
            <person name="Barry K."/>
            <person name="Miller A.N."/>
            <person name="Grigoriev I.V."/>
            <person name="Debuchy R."/>
            <person name="Gladieux P."/>
            <person name="Hiltunen Thoren M."/>
            <person name="Johannesson H."/>
        </authorList>
    </citation>
    <scope>NUCLEOTIDE SEQUENCE</scope>
    <source>
        <strain evidence="1">CBS 118394</strain>
    </source>
</reference>
<evidence type="ECO:0000313" key="2">
    <source>
        <dbReference type="Proteomes" id="UP001283341"/>
    </source>
</evidence>
<accession>A0AAE0MFL8</accession>
<name>A0AAE0MFL8_9PEZI</name>
<proteinExistence type="predicted"/>
<dbReference type="Proteomes" id="UP001283341">
    <property type="component" value="Unassembled WGS sequence"/>
</dbReference>
<keyword evidence="2" id="KW-1185">Reference proteome</keyword>
<sequence length="205" mass="22415">MDGRQPLGRLGLGGCPVDLPMVAGFSGEALHGARSGETPRWRWFESCAKNEPLEHWSSSNRPVGVTGEMEDVQKLPAEDGASTDKSMLGAGGYGRVHVCWCIHMSLLSQASGREKILILVFLSNLNINLRQLPARSGVASSSTTQAEPRNFLPNIHISQLILFGQVPLSQFFILPFSTHHQRQPPDGTRTPEHPIRTCLPITKTA</sequence>
<dbReference type="EMBL" id="JAUEDM010000001">
    <property type="protein sequence ID" value="KAK3330796.1"/>
    <property type="molecule type" value="Genomic_DNA"/>
</dbReference>
<dbReference type="AlphaFoldDB" id="A0AAE0MFL8"/>
<reference evidence="1" key="2">
    <citation type="submission" date="2023-06" db="EMBL/GenBank/DDBJ databases">
        <authorList>
            <consortium name="Lawrence Berkeley National Laboratory"/>
            <person name="Haridas S."/>
            <person name="Hensen N."/>
            <person name="Bonometti L."/>
            <person name="Westerberg I."/>
            <person name="Brannstrom I.O."/>
            <person name="Guillou S."/>
            <person name="Cros-Aarteil S."/>
            <person name="Calhoun S."/>
            <person name="Kuo A."/>
            <person name="Mondo S."/>
            <person name="Pangilinan J."/>
            <person name="Riley R."/>
            <person name="Labutti K."/>
            <person name="Andreopoulos B."/>
            <person name="Lipzen A."/>
            <person name="Chen C."/>
            <person name="Yanf M."/>
            <person name="Daum C."/>
            <person name="Ng V."/>
            <person name="Clum A."/>
            <person name="Steindorff A."/>
            <person name="Ohm R."/>
            <person name="Martin F."/>
            <person name="Silar P."/>
            <person name="Natvig D."/>
            <person name="Lalanne C."/>
            <person name="Gautier V."/>
            <person name="Ament-Velasquez S.L."/>
            <person name="Kruys A."/>
            <person name="Hutchinson M.I."/>
            <person name="Powell A.J."/>
            <person name="Barry K."/>
            <person name="Miller A.N."/>
            <person name="Grigoriev I.V."/>
            <person name="Debuchy R."/>
            <person name="Gladieux P."/>
            <person name="Thoren M.H."/>
            <person name="Johannesson H."/>
        </authorList>
    </citation>
    <scope>NUCLEOTIDE SEQUENCE</scope>
    <source>
        <strain evidence="1">CBS 118394</strain>
    </source>
</reference>
<comment type="caution">
    <text evidence="1">The sequence shown here is derived from an EMBL/GenBank/DDBJ whole genome shotgun (WGS) entry which is preliminary data.</text>
</comment>